<organism evidence="1 2">
    <name type="scientific">Phytophthora nicotianae P1569</name>
    <dbReference type="NCBI Taxonomy" id="1317065"/>
    <lineage>
        <taxon>Eukaryota</taxon>
        <taxon>Sar</taxon>
        <taxon>Stramenopiles</taxon>
        <taxon>Oomycota</taxon>
        <taxon>Peronosporomycetes</taxon>
        <taxon>Peronosporales</taxon>
        <taxon>Peronosporaceae</taxon>
        <taxon>Phytophthora</taxon>
    </lineage>
</organism>
<evidence type="ECO:0000313" key="2">
    <source>
        <dbReference type="Proteomes" id="UP000018721"/>
    </source>
</evidence>
<name>V9FZ84_PHYNI</name>
<dbReference type="HOGENOM" id="CLU_2781434_0_0_1"/>
<accession>V9FZ84</accession>
<evidence type="ECO:0000313" key="1">
    <source>
        <dbReference type="EMBL" id="ETI56098.1"/>
    </source>
</evidence>
<keyword evidence="2" id="KW-1185">Reference proteome</keyword>
<comment type="caution">
    <text evidence="1">The sequence shown here is derived from an EMBL/GenBank/DDBJ whole genome shotgun (WGS) entry which is preliminary data.</text>
</comment>
<dbReference type="EMBL" id="ANIZ01000201">
    <property type="protein sequence ID" value="ETI56098.1"/>
    <property type="molecule type" value="Genomic_DNA"/>
</dbReference>
<proteinExistence type="predicted"/>
<reference evidence="1 2" key="1">
    <citation type="submission" date="2013-11" db="EMBL/GenBank/DDBJ databases">
        <title>The Genome Sequence of Phytophthora parasitica P1569.</title>
        <authorList>
            <consortium name="The Broad Institute Genomics Platform"/>
            <person name="Russ C."/>
            <person name="Tyler B."/>
            <person name="Panabieres F."/>
            <person name="Shan W."/>
            <person name="Tripathy S."/>
            <person name="Grunwald N."/>
            <person name="Machado M."/>
            <person name="Johnson C.S."/>
            <person name="Arredondo F."/>
            <person name="Hong C."/>
            <person name="Coffey M."/>
            <person name="Young S.K."/>
            <person name="Zeng Q."/>
            <person name="Gargeya S."/>
            <person name="Fitzgerald M."/>
            <person name="Abouelleil A."/>
            <person name="Alvarado L."/>
            <person name="Chapman S.B."/>
            <person name="Gainer-Dewar J."/>
            <person name="Goldberg J."/>
            <person name="Griggs A."/>
            <person name="Gujja S."/>
            <person name="Hansen M."/>
            <person name="Howarth C."/>
            <person name="Imamovic A."/>
            <person name="Ireland A."/>
            <person name="Larimer J."/>
            <person name="McCowan C."/>
            <person name="Murphy C."/>
            <person name="Pearson M."/>
            <person name="Poon T.W."/>
            <person name="Priest M."/>
            <person name="Roberts A."/>
            <person name="Saif S."/>
            <person name="Shea T."/>
            <person name="Sykes S."/>
            <person name="Wortman J."/>
            <person name="Nusbaum C."/>
            <person name="Birren B."/>
        </authorList>
    </citation>
    <scope>NUCLEOTIDE SEQUENCE [LARGE SCALE GENOMIC DNA]</scope>
    <source>
        <strain evidence="1 2">P1569</strain>
    </source>
</reference>
<dbReference type="AlphaFoldDB" id="V9FZ84"/>
<gene>
    <name evidence="1" type="ORF">F443_01307</name>
</gene>
<dbReference type="Proteomes" id="UP000018721">
    <property type="component" value="Unassembled WGS sequence"/>
</dbReference>
<sequence>MAPPSTLAPSYLSSVPYIGNRQLLGGGSIFSARSNTELLETIDDASSSGSENDIQEHAVLAFPLVDLLL</sequence>
<protein>
    <submittedName>
        <fullName evidence="1">Uncharacterized protein</fullName>
    </submittedName>
</protein>